<sequence>MIDKTRTPSPGMPASQADLAGIIGYTLANRTMLSAEIGPFMTLPPFQRTHVTTHAIGLICQYALDLPSQGGLGLRRLQYHTDVANALSQRVAQRTGFQLEAVLKWDRVVPADRESHNGIPLREGDAKPGTLGRHTVVMSLCWEEWEAGVREKLLQQMERRI</sequence>
<keyword evidence="3" id="KW-1185">Reference proteome</keyword>
<dbReference type="PANTHER" id="PTHR43441">
    <property type="entry name" value="RIBOSOMAL-PROTEIN-SERINE ACETYLTRANSFERASE"/>
    <property type="match status" value="1"/>
</dbReference>
<evidence type="ECO:0000313" key="3">
    <source>
        <dbReference type="Proteomes" id="UP000053820"/>
    </source>
</evidence>
<dbReference type="GO" id="GO:0008999">
    <property type="term" value="F:protein-N-terminal-alanine acetyltransferase activity"/>
    <property type="evidence" value="ECO:0007669"/>
    <property type="project" value="TreeGrafter"/>
</dbReference>
<organism evidence="2 3">
    <name type="scientific">Hydnomerulius pinastri MD-312</name>
    <dbReference type="NCBI Taxonomy" id="994086"/>
    <lineage>
        <taxon>Eukaryota</taxon>
        <taxon>Fungi</taxon>
        <taxon>Dikarya</taxon>
        <taxon>Basidiomycota</taxon>
        <taxon>Agaricomycotina</taxon>
        <taxon>Agaricomycetes</taxon>
        <taxon>Agaricomycetidae</taxon>
        <taxon>Boletales</taxon>
        <taxon>Boletales incertae sedis</taxon>
        <taxon>Leucogyrophana</taxon>
    </lineage>
</organism>
<dbReference type="InterPro" id="IPR000182">
    <property type="entry name" value="GNAT_dom"/>
</dbReference>
<name>A0A0C9VWD3_9AGAM</name>
<dbReference type="InterPro" id="IPR051908">
    <property type="entry name" value="Ribosomal_N-acetyltransferase"/>
</dbReference>
<dbReference type="PANTHER" id="PTHR43441:SF5">
    <property type="entry name" value="FAMILY ACETYLTRANSFERASE, PUTATIVE-RELATED"/>
    <property type="match status" value="1"/>
</dbReference>
<dbReference type="Gene3D" id="3.40.630.30">
    <property type="match status" value="1"/>
</dbReference>
<dbReference type="SUPFAM" id="SSF55729">
    <property type="entry name" value="Acyl-CoA N-acyltransferases (Nat)"/>
    <property type="match status" value="1"/>
</dbReference>
<dbReference type="HOGENOM" id="CLU_078023_1_0_1"/>
<feature type="domain" description="N-acetyltransferase" evidence="1">
    <location>
        <begin position="19"/>
        <end position="98"/>
    </location>
</feature>
<dbReference type="Pfam" id="PF13302">
    <property type="entry name" value="Acetyltransf_3"/>
    <property type="match status" value="1"/>
</dbReference>
<gene>
    <name evidence="2" type="ORF">HYDPIDRAFT_114600</name>
</gene>
<dbReference type="OrthoDB" id="41238at2759"/>
<dbReference type="Proteomes" id="UP000053820">
    <property type="component" value="Unassembled WGS sequence"/>
</dbReference>
<accession>A0A0C9VWD3</accession>
<dbReference type="GO" id="GO:1990189">
    <property type="term" value="F:protein N-terminal-serine acetyltransferase activity"/>
    <property type="evidence" value="ECO:0007669"/>
    <property type="project" value="TreeGrafter"/>
</dbReference>
<reference evidence="2 3" key="1">
    <citation type="submission" date="2014-04" db="EMBL/GenBank/DDBJ databases">
        <title>Evolutionary Origins and Diversification of the Mycorrhizal Mutualists.</title>
        <authorList>
            <consortium name="DOE Joint Genome Institute"/>
            <consortium name="Mycorrhizal Genomics Consortium"/>
            <person name="Kohler A."/>
            <person name="Kuo A."/>
            <person name="Nagy L.G."/>
            <person name="Floudas D."/>
            <person name="Copeland A."/>
            <person name="Barry K.W."/>
            <person name="Cichocki N."/>
            <person name="Veneault-Fourrey C."/>
            <person name="LaButti K."/>
            <person name="Lindquist E.A."/>
            <person name="Lipzen A."/>
            <person name="Lundell T."/>
            <person name="Morin E."/>
            <person name="Murat C."/>
            <person name="Riley R."/>
            <person name="Ohm R."/>
            <person name="Sun H."/>
            <person name="Tunlid A."/>
            <person name="Henrissat B."/>
            <person name="Grigoriev I.V."/>
            <person name="Hibbett D.S."/>
            <person name="Martin F."/>
        </authorList>
    </citation>
    <scope>NUCLEOTIDE SEQUENCE [LARGE SCALE GENOMIC DNA]</scope>
    <source>
        <strain evidence="2 3">MD-312</strain>
    </source>
</reference>
<evidence type="ECO:0000259" key="1">
    <source>
        <dbReference type="Pfam" id="PF13302"/>
    </source>
</evidence>
<dbReference type="AlphaFoldDB" id="A0A0C9VWD3"/>
<dbReference type="EMBL" id="KN839855">
    <property type="protein sequence ID" value="KIJ62475.1"/>
    <property type="molecule type" value="Genomic_DNA"/>
</dbReference>
<evidence type="ECO:0000313" key="2">
    <source>
        <dbReference type="EMBL" id="KIJ62475.1"/>
    </source>
</evidence>
<proteinExistence type="predicted"/>
<dbReference type="InterPro" id="IPR016181">
    <property type="entry name" value="Acyl_CoA_acyltransferase"/>
</dbReference>
<protein>
    <recommendedName>
        <fullName evidence="1">N-acetyltransferase domain-containing protein</fullName>
    </recommendedName>
</protein>